<dbReference type="SMART" id="SM00441">
    <property type="entry name" value="FF"/>
    <property type="match status" value="3"/>
</dbReference>
<evidence type="ECO:0000259" key="4">
    <source>
        <dbReference type="PROSITE" id="PS51676"/>
    </source>
</evidence>
<keyword evidence="2" id="KW-0175">Coiled coil</keyword>
<evidence type="ECO:0000256" key="2">
    <source>
        <dbReference type="SAM" id="Coils"/>
    </source>
</evidence>
<name>A0AAD3E1L6_9CHLO</name>
<dbReference type="InterPro" id="IPR036517">
    <property type="entry name" value="FF_domain_sf"/>
</dbReference>
<evidence type="ECO:0000256" key="1">
    <source>
        <dbReference type="ARBA" id="ARBA00022737"/>
    </source>
</evidence>
<dbReference type="EMBL" id="BMAR01000057">
    <property type="protein sequence ID" value="GFR52016.1"/>
    <property type="molecule type" value="Genomic_DNA"/>
</dbReference>
<dbReference type="PANTHER" id="PTHR15377">
    <property type="entry name" value="TRANSCRIPTION ELONGATION REGULATOR 1"/>
    <property type="match status" value="1"/>
</dbReference>
<dbReference type="Proteomes" id="UP001054857">
    <property type="component" value="Unassembled WGS sequence"/>
</dbReference>
<organism evidence="5 6">
    <name type="scientific">Astrephomene gubernaculifera</name>
    <dbReference type="NCBI Taxonomy" id="47775"/>
    <lineage>
        <taxon>Eukaryota</taxon>
        <taxon>Viridiplantae</taxon>
        <taxon>Chlorophyta</taxon>
        <taxon>core chlorophytes</taxon>
        <taxon>Chlorophyceae</taxon>
        <taxon>CS clade</taxon>
        <taxon>Chlamydomonadales</taxon>
        <taxon>Astrephomenaceae</taxon>
        <taxon>Astrephomene</taxon>
    </lineage>
</organism>
<gene>
    <name evidence="5" type="ORF">Agub_g14440</name>
</gene>
<dbReference type="GO" id="GO:0070063">
    <property type="term" value="F:RNA polymerase binding"/>
    <property type="evidence" value="ECO:0007669"/>
    <property type="project" value="InterPro"/>
</dbReference>
<dbReference type="Pfam" id="PF01846">
    <property type="entry name" value="FF"/>
    <property type="match status" value="3"/>
</dbReference>
<dbReference type="InterPro" id="IPR045148">
    <property type="entry name" value="TCRG1-like"/>
</dbReference>
<feature type="coiled-coil region" evidence="2">
    <location>
        <begin position="332"/>
        <end position="366"/>
    </location>
</feature>
<sequence length="422" mass="44452">RASDLAFLALLREAHPPLTGRTSYQQAEARFGGDERWTALAEEPRRRQLYDSFLQATRRLEEQARAAAEASFKAALRRLNVTASSNWAEVQSCLLETDPALSEVQDEERRQQLFLEVVSELQLQAALQEAARKAEAEFTAMLEELSDPRVTSTSTWSLVRRAVASDPRFQALPEHRRRELFEAYTARLFEATACGVEGEDAAAGLLSAEAAEDSTEARHANDTLPAAPPSTLAAAVIPAEAGIASSSSAVPVAYPLGLDQLTGNGNGDNGNGNGGPSQLADDAALYQERLTSTAAAAAAEDAAGTRLEGGSPPAAGNGTVRRRRGVFEGGRLEELRREQARLRAEYDAMAQRLREMEERLSSQAQLVSAVAALEAAQTTPAPAPAESAGAAAHAAATSASAAPAAGGAAAAVPAPVEMDVLN</sequence>
<feature type="non-terminal residue" evidence="5">
    <location>
        <position position="422"/>
    </location>
</feature>
<reference evidence="5 6" key="1">
    <citation type="journal article" date="2021" name="Sci. Rep.">
        <title>Genome sequencing of the multicellular alga Astrephomene provides insights into convergent evolution of germ-soma differentiation.</title>
        <authorList>
            <person name="Yamashita S."/>
            <person name="Yamamoto K."/>
            <person name="Matsuzaki R."/>
            <person name="Suzuki S."/>
            <person name="Yamaguchi H."/>
            <person name="Hirooka S."/>
            <person name="Minakuchi Y."/>
            <person name="Miyagishima S."/>
            <person name="Kawachi M."/>
            <person name="Toyoda A."/>
            <person name="Nozaki H."/>
        </authorList>
    </citation>
    <scope>NUCLEOTIDE SEQUENCE [LARGE SCALE GENOMIC DNA]</scope>
    <source>
        <strain evidence="5 6">NIES-4017</strain>
    </source>
</reference>
<keyword evidence="1" id="KW-0677">Repeat</keyword>
<dbReference type="Gene3D" id="1.10.10.440">
    <property type="entry name" value="FF domain"/>
    <property type="match status" value="3"/>
</dbReference>
<keyword evidence="6" id="KW-1185">Reference proteome</keyword>
<evidence type="ECO:0000313" key="5">
    <source>
        <dbReference type="EMBL" id="GFR52016.1"/>
    </source>
</evidence>
<dbReference type="GO" id="GO:0005634">
    <property type="term" value="C:nucleus"/>
    <property type="evidence" value="ECO:0007669"/>
    <property type="project" value="TreeGrafter"/>
</dbReference>
<proteinExistence type="predicted"/>
<feature type="region of interest" description="Disordered" evidence="3">
    <location>
        <begin position="381"/>
        <end position="410"/>
    </location>
</feature>
<accession>A0AAD3E1L6</accession>
<dbReference type="AlphaFoldDB" id="A0AAD3E1L6"/>
<evidence type="ECO:0000313" key="6">
    <source>
        <dbReference type="Proteomes" id="UP001054857"/>
    </source>
</evidence>
<feature type="region of interest" description="Disordered" evidence="3">
    <location>
        <begin position="301"/>
        <end position="322"/>
    </location>
</feature>
<evidence type="ECO:0000256" key="3">
    <source>
        <dbReference type="SAM" id="MobiDB-lite"/>
    </source>
</evidence>
<protein>
    <recommendedName>
        <fullName evidence="4">FF domain-containing protein</fullName>
    </recommendedName>
</protein>
<feature type="domain" description="FF" evidence="4">
    <location>
        <begin position="128"/>
        <end position="187"/>
    </location>
</feature>
<dbReference type="PROSITE" id="PS51676">
    <property type="entry name" value="FF"/>
    <property type="match status" value="1"/>
</dbReference>
<comment type="caution">
    <text evidence="5">The sequence shown here is derived from an EMBL/GenBank/DDBJ whole genome shotgun (WGS) entry which is preliminary data.</text>
</comment>
<dbReference type="PANTHER" id="PTHR15377:SF3">
    <property type="entry name" value="WW DOMAIN-CONTAINING PROTEIN"/>
    <property type="match status" value="1"/>
</dbReference>
<dbReference type="SUPFAM" id="SSF81698">
    <property type="entry name" value="FF domain"/>
    <property type="match status" value="3"/>
</dbReference>
<dbReference type="InterPro" id="IPR002713">
    <property type="entry name" value="FF_domain"/>
</dbReference>
<dbReference type="GO" id="GO:0003712">
    <property type="term" value="F:transcription coregulator activity"/>
    <property type="evidence" value="ECO:0007669"/>
    <property type="project" value="TreeGrafter"/>
</dbReference>